<name>A0A2S8BIX1_9MYCO</name>
<evidence type="ECO:0000313" key="3">
    <source>
        <dbReference type="Proteomes" id="UP000238296"/>
    </source>
</evidence>
<proteinExistence type="predicted"/>
<evidence type="ECO:0000256" key="1">
    <source>
        <dbReference type="SAM" id="MobiDB-lite"/>
    </source>
</evidence>
<sequence length="84" mass="8926">MPPQLFPFSPVPVAIADITSKSAFEAAWSPNPTASITMPSERSWSATPPSRQMPSVARLIISSTPAWVPRSTSGAYGLEPARGE</sequence>
<accession>A0A2S8BIX1</accession>
<reference evidence="2 3" key="1">
    <citation type="journal article" date="2017" name="Int. J. Syst. Evol. Microbiol.">
        <title>Mycobacterium talmoniae sp. nov., a slowly growing mycobacterium isolated from human respiratory samples.</title>
        <authorList>
            <person name="Davidson R.M."/>
            <person name="DeGroote M.A."/>
            <person name="Marola J.L."/>
            <person name="Buss S."/>
            <person name="Jones V."/>
            <person name="McNeil M.R."/>
            <person name="Freifeld A.G."/>
            <person name="Elaine Epperson L."/>
            <person name="Hasan N.A."/>
            <person name="Jackson M."/>
            <person name="Iwen P.C."/>
            <person name="Salfinger M."/>
            <person name="Strong M."/>
        </authorList>
    </citation>
    <scope>NUCLEOTIDE SEQUENCE [LARGE SCALE GENOMIC DNA]</scope>
    <source>
        <strain evidence="2 3">ATCC BAA-2683</strain>
    </source>
</reference>
<feature type="region of interest" description="Disordered" evidence="1">
    <location>
        <begin position="31"/>
        <end position="51"/>
    </location>
</feature>
<dbReference type="EMBL" id="PPEA01000457">
    <property type="protein sequence ID" value="PQM46624.1"/>
    <property type="molecule type" value="Genomic_DNA"/>
</dbReference>
<dbReference type="AlphaFoldDB" id="A0A2S8BIX1"/>
<evidence type="ECO:0000313" key="2">
    <source>
        <dbReference type="EMBL" id="PQM46624.1"/>
    </source>
</evidence>
<dbReference type="Proteomes" id="UP000238296">
    <property type="component" value="Unassembled WGS sequence"/>
</dbReference>
<organism evidence="2 3">
    <name type="scientific">Mycobacterium talmoniae</name>
    <dbReference type="NCBI Taxonomy" id="1858794"/>
    <lineage>
        <taxon>Bacteria</taxon>
        <taxon>Bacillati</taxon>
        <taxon>Actinomycetota</taxon>
        <taxon>Actinomycetes</taxon>
        <taxon>Mycobacteriales</taxon>
        <taxon>Mycobacteriaceae</taxon>
        <taxon>Mycobacterium</taxon>
    </lineage>
</organism>
<protein>
    <submittedName>
        <fullName evidence="2">Uncharacterized protein</fullName>
    </submittedName>
</protein>
<comment type="caution">
    <text evidence="2">The sequence shown here is derived from an EMBL/GenBank/DDBJ whole genome shotgun (WGS) entry which is preliminary data.</text>
</comment>
<gene>
    <name evidence="2" type="ORF">C1Y40_03201</name>
</gene>